<dbReference type="EMBL" id="VMWH01000042">
    <property type="protein sequence ID" value="TVW85208.1"/>
    <property type="molecule type" value="Genomic_DNA"/>
</dbReference>
<reference evidence="3" key="2">
    <citation type="submission" date="2014-10" db="EMBL/GenBank/DDBJ databases">
        <title>Contrasting mechanisms driving short-term and long-term diversification of pneumococci.</title>
        <authorList>
            <person name="Croucher N.J."/>
            <person name="Coupland P.C."/>
            <person name="Stevenson A.E."/>
            <person name="Callendrello A."/>
            <person name="Bentley S.D."/>
            <person name="Hanage W.P."/>
        </authorList>
    </citation>
    <scope>NUCLEOTIDE SEQUENCE</scope>
    <source>
        <strain evidence="3">403790</strain>
    </source>
</reference>
<sequence length="275" mass="31841">MKRITANHYQTSERYYKLPKLLFESERYKDMKLEVKVAYAVLKDRLELSLSKGWIDEEGAIYLVYSNSKLMALLGCSKSKLLTIKKTLREYGLIDEVQQSSSEKGRLANKIYLGELEDDTSPVLKSDGGGVKKTRGQSQKQTGQVLNSAPSETEISETKKNETERNESVIEDEEEKKEVTFGKKQEESLTRKVDHVTKYDVGYIWNLVYERLRQEGLSRVTSEYAMVHFEDRYRYALEHMRFVNTAEAIAEYVFNGVLSEWSKQIRLNEAKKGGW</sequence>
<dbReference type="Proteomes" id="UP000310818">
    <property type="component" value="Unassembled WGS sequence"/>
</dbReference>
<evidence type="ECO:0000313" key="13">
    <source>
        <dbReference type="Proteomes" id="UP000320896"/>
    </source>
</evidence>
<evidence type="ECO:0000259" key="2">
    <source>
        <dbReference type="Pfam" id="PF06970"/>
    </source>
</evidence>
<feature type="compositionally biased region" description="Basic and acidic residues" evidence="1">
    <location>
        <begin position="156"/>
        <end position="168"/>
    </location>
</feature>
<dbReference type="EMBL" id="CMWB01000043">
    <property type="protein sequence ID" value="CKJ28881.1"/>
    <property type="molecule type" value="Genomic_DNA"/>
</dbReference>
<dbReference type="InterPro" id="IPR010724">
    <property type="entry name" value="RepA_N"/>
</dbReference>
<dbReference type="AlphaFoldDB" id="A0A064BWI1"/>
<dbReference type="Proteomes" id="UP000040910">
    <property type="component" value="Unassembled WGS sequence"/>
</dbReference>
<gene>
    <name evidence="5" type="primary">repA_2</name>
    <name evidence="4" type="synonym">repA</name>
    <name evidence="7" type="ORF">AZJ28_00770</name>
    <name evidence="6" type="ORF">AZJ70_04530</name>
    <name evidence="4" type="ORF">ERS019316_01009</name>
    <name evidence="5" type="ORF">ERS096071_01861</name>
    <name evidence="8" type="ORF">SAMEA3353485_01280</name>
</gene>
<dbReference type="EMBL" id="CAASRX010000013">
    <property type="protein sequence ID" value="VNH02645.1"/>
    <property type="molecule type" value="Genomic_DNA"/>
</dbReference>
<dbReference type="EMBL" id="VMYC01000011">
    <property type="protein sequence ID" value="TVX72743.1"/>
    <property type="molecule type" value="Genomic_DNA"/>
</dbReference>
<evidence type="ECO:0000313" key="5">
    <source>
        <dbReference type="EMBL" id="CKJ28881.1"/>
    </source>
</evidence>
<dbReference type="Proteomes" id="UP000315060">
    <property type="component" value="Unassembled WGS sequence"/>
</dbReference>
<proteinExistence type="predicted"/>
<protein>
    <submittedName>
        <fullName evidence="3">Putative integrative and conjugative element protein</fullName>
    </submittedName>
    <submittedName>
        <fullName evidence="4 8">Replication initiator protein A</fullName>
    </submittedName>
</protein>
<evidence type="ECO:0000313" key="12">
    <source>
        <dbReference type="Proteomes" id="UP000315060"/>
    </source>
</evidence>
<accession>A0A064BWI1</accession>
<reference evidence="3" key="1">
    <citation type="submission" date="2014-04" db="EMBL/GenBank/DDBJ databases">
        <authorList>
            <person name="Croucher N."/>
        </authorList>
    </citation>
    <scope>NUCLEOTIDE SEQUENCE</scope>
    <source>
        <strain evidence="3">403790</strain>
    </source>
</reference>
<feature type="domain" description="Replication initiator A N-terminal" evidence="2">
    <location>
        <begin position="14"/>
        <end position="88"/>
    </location>
</feature>
<dbReference type="PATRIC" id="fig|1313.5270.peg.1587"/>
<reference evidence="12 13" key="5">
    <citation type="submission" date="2019-07" db="EMBL/GenBank/DDBJ databases">
        <authorList>
            <person name="Mohale T."/>
        </authorList>
    </citation>
    <scope>NUCLEOTIDE SEQUENCE [LARGE SCALE GENOMIC DNA]</scope>
    <source>
        <strain evidence="6 13">NTPn 126</strain>
        <strain evidence="7 12">NTPn 59</strain>
    </source>
</reference>
<evidence type="ECO:0000313" key="6">
    <source>
        <dbReference type="EMBL" id="TVW85208.1"/>
    </source>
</evidence>
<evidence type="ECO:0000313" key="8">
    <source>
        <dbReference type="EMBL" id="VNH02645.1"/>
    </source>
</evidence>
<dbReference type="Pfam" id="PF06970">
    <property type="entry name" value="RepA_N"/>
    <property type="match status" value="1"/>
</dbReference>
<evidence type="ECO:0000313" key="3">
    <source>
        <dbReference type="EMBL" id="CDQ30258.1"/>
    </source>
</evidence>
<dbReference type="EMBL" id="LK020693">
    <property type="protein sequence ID" value="CDQ30258.1"/>
    <property type="molecule type" value="Genomic_DNA"/>
</dbReference>
<evidence type="ECO:0000256" key="1">
    <source>
        <dbReference type="SAM" id="MobiDB-lite"/>
    </source>
</evidence>
<dbReference type="Proteomes" id="UP000320896">
    <property type="component" value="Unassembled WGS sequence"/>
</dbReference>
<feature type="compositionally biased region" description="Polar residues" evidence="1">
    <location>
        <begin position="136"/>
        <end position="153"/>
    </location>
</feature>
<evidence type="ECO:0000313" key="10">
    <source>
        <dbReference type="Proteomes" id="UP000045541"/>
    </source>
</evidence>
<reference evidence="9 10" key="3">
    <citation type="submission" date="2015-03" db="EMBL/GenBank/DDBJ databases">
        <authorList>
            <consortium name="Pathogen Informatics"/>
            <person name="Murphy D."/>
        </authorList>
    </citation>
    <scope>NUCLEOTIDE SEQUENCE [LARGE SCALE GENOMIC DNA]</scope>
    <source>
        <strain evidence="5 10">0310</strain>
        <strain evidence="4">SMRU158</strain>
        <strain evidence="9">type strain: N</strain>
    </source>
</reference>
<dbReference type="EMBL" id="CKLF01000011">
    <property type="protein sequence ID" value="CIV23342.1"/>
    <property type="molecule type" value="Genomic_DNA"/>
</dbReference>
<dbReference type="Proteomes" id="UP000045541">
    <property type="component" value="Unassembled WGS sequence"/>
</dbReference>
<evidence type="ECO:0000313" key="4">
    <source>
        <dbReference type="EMBL" id="CIV23342.1"/>
    </source>
</evidence>
<organism evidence="3">
    <name type="scientific">Streptococcus pneumoniae</name>
    <dbReference type="NCBI Taxonomy" id="1313"/>
    <lineage>
        <taxon>Bacteria</taxon>
        <taxon>Bacillati</taxon>
        <taxon>Bacillota</taxon>
        <taxon>Bacilli</taxon>
        <taxon>Lactobacillales</taxon>
        <taxon>Streptococcaceae</taxon>
        <taxon>Streptococcus</taxon>
    </lineage>
</organism>
<feature type="region of interest" description="Disordered" evidence="1">
    <location>
        <begin position="122"/>
        <end position="174"/>
    </location>
</feature>
<dbReference type="RefSeq" id="WP_016399347.1">
    <property type="nucleotide sequence ID" value="NZ_CDQA01000022.1"/>
</dbReference>
<name>A0A064BWI1_STREE</name>
<evidence type="ECO:0000313" key="7">
    <source>
        <dbReference type="EMBL" id="TVX72743.1"/>
    </source>
</evidence>
<evidence type="ECO:0000313" key="9">
    <source>
        <dbReference type="Proteomes" id="UP000040910"/>
    </source>
</evidence>
<evidence type="ECO:0000313" key="11">
    <source>
        <dbReference type="Proteomes" id="UP000310818"/>
    </source>
</evidence>
<reference evidence="8 11" key="4">
    <citation type="submission" date="2019-04" db="EMBL/GenBank/DDBJ databases">
        <authorList>
            <consortium name="Pathogen Informatics"/>
        </authorList>
    </citation>
    <scope>NUCLEOTIDE SEQUENCE [LARGE SCALE GENOMIC DNA]</scope>
    <source>
        <strain evidence="8 11">GPSC211</strain>
    </source>
</reference>